<dbReference type="GeneID" id="13445640"/>
<feature type="compositionally biased region" description="Basic and acidic residues" evidence="1">
    <location>
        <begin position="1183"/>
        <end position="1194"/>
    </location>
</feature>
<evidence type="ECO:0000256" key="1">
    <source>
        <dbReference type="SAM" id="MobiDB-lite"/>
    </source>
</evidence>
<name>F0VRR9_NEOCL</name>
<dbReference type="OrthoDB" id="332783at2759"/>
<dbReference type="OMA" id="GPSAWHL"/>
<feature type="region of interest" description="Disordered" evidence="1">
    <location>
        <begin position="1278"/>
        <end position="1372"/>
    </location>
</feature>
<evidence type="ECO:0000313" key="4">
    <source>
        <dbReference type="Proteomes" id="UP000007494"/>
    </source>
</evidence>
<feature type="compositionally biased region" description="Low complexity" evidence="1">
    <location>
        <begin position="1306"/>
        <end position="1325"/>
    </location>
</feature>
<feature type="region of interest" description="Disordered" evidence="1">
    <location>
        <begin position="1059"/>
        <end position="1093"/>
    </location>
</feature>
<feature type="compositionally biased region" description="Polar residues" evidence="1">
    <location>
        <begin position="958"/>
        <end position="968"/>
    </location>
</feature>
<dbReference type="EMBL" id="LN714487">
    <property type="protein sequence ID" value="CEL71175.1"/>
    <property type="molecule type" value="Genomic_DNA"/>
</dbReference>
<feature type="region of interest" description="Disordered" evidence="1">
    <location>
        <begin position="897"/>
        <end position="917"/>
    </location>
</feature>
<feature type="region of interest" description="Disordered" evidence="1">
    <location>
        <begin position="115"/>
        <end position="160"/>
    </location>
</feature>
<gene>
    <name evidence="3" type="ORF">BN1204_068410</name>
    <name evidence="2" type="ORF">NCLIV_068410</name>
</gene>
<feature type="compositionally biased region" description="Basic and acidic residues" evidence="1">
    <location>
        <begin position="1357"/>
        <end position="1367"/>
    </location>
</feature>
<feature type="region of interest" description="Disordered" evidence="1">
    <location>
        <begin position="420"/>
        <end position="451"/>
    </location>
</feature>
<accession>F0VRR9</accession>
<dbReference type="Proteomes" id="UP000007494">
    <property type="component" value="Chromosome XII"/>
</dbReference>
<feature type="region of interest" description="Disordered" evidence="1">
    <location>
        <begin position="828"/>
        <end position="856"/>
    </location>
</feature>
<evidence type="ECO:0000313" key="2">
    <source>
        <dbReference type="EMBL" id="CBZ56417.1"/>
    </source>
</evidence>
<dbReference type="InParanoid" id="F0VRR9"/>
<feature type="compositionally biased region" description="Polar residues" evidence="1">
    <location>
        <begin position="1195"/>
        <end position="1209"/>
    </location>
</feature>
<sequence>MRGDLLIALRGTVLHPISLLAFHGVRLRRQALVSLNLVEACGILGRLQDESSGEVKDRGTRGKLTKAGDTANSPSLFLLFCLLSTIAEVHVRQLHVLLRDLKLLRLKLQSAEAPELQLQGDNPSLPSSPPRRSFRPSSRPFSPPLFPPSGAQSAGPWQLRPRLPVGQGMLSLELYYEALASTGTRKSAFRRRKRKKSLIPGSKDSRDAWTLALLPEASSDGPPVFSFLHPEKNASAFFDDTHAPLKADSDGFGQPALGDGTSGLSSSFPFDNCGDLVALSRDSATYGSLRRSSTSSLSFSDLPGDDGARPSLGLQSPSPSKSSEAFSPLLQHAPWPSRDAEADEAAEHLRTTSSASTLPPAALFDRYPETAVSTPVRDTLFSGKHSQIWNSGLELPTEEYPIGVAVDPRVASPIRVGGLYGQGGESEASRKSDRLSSHLSSLSRTSLGGKGTPDRLGLHDWRLVSAWGEDTLGRDGADEGRRSAGSARLSVLSSGGRGAVSAFLRDDEDVGSRKDHLLDDPFFDDRFFLPQEDSGGGPVEGRDTELAEARVARDASSLLALPWETGGREERDEGEQDRAARKRLKGEKQALRLTWDAREERLAFLTWKGRGARESEWRTSLDADLLSAAAKQAERIREDAEEREKSVFLHSRQKSLHPATWHTACCALHFEEELKKRREETEWAEKLATTGQGDSGGKASKKVNGAEEDDCLDPRDGGFLAGDLLLQRHLFNSFASPAQMPELLACVRAKRVALTLSWEIATWQTRSERAAAASGWASNRGFRISTEMTGEEARQNHGGRRVPLESKTRVSSLDANFLCSPSYAESRRAAAGAEEGKDGRERGARDERSERGGMLATRRDSAEVRRGWFSEFRDEDPFSDDFLRHDFFEAPDADSYRSIAMDGGHTRTQGDSGNRDETTLALQQTEKENELGPSAWHLLAAVKHRAYAGASSRDPSARYTSASFSPSRLGSKRGESEEKRLSAEERGAPRVSLQAVVAGHSRLTAARAFRDALLLHAKGFIGLDQSPTDYQMLNREEGRSQVFPPVYIHLKTETAENTTHAPLAPSTSARAGVPPPSFSDFPPDQGENSLGADACKKSASVGRTAAEGEELRVETCAVKEEREETEGAAERRGRRLARPAEVRRDAATGRRVFSGDRGASKEPSRACSSEHSGGGGPAVEWKGNAERKERRERQVTCSVVRSGQLSNSFPGRPDVRHSGDFDASGAARVPRDMAVKREERKRPLKRELVRQHLLYESDEDIVVEIEAEDDLEACISESLKRGRQGSTPSVASTPRGEAGKRRTPRRPSSSFSSPSCGSLSPASASTGRQQERSSTLDGAAREARDLRPTEPASPTQQEREQKERDDENVVTDEQVEAAVETMVAQLLHGLNEQDRIHSGHLVDWYIEEHVGQRLLEEEATRRDSLAGQLDRERNSRFPCPRVACADVWRRRLHAALDTLFAEEVICGEEIVESIADDVHGETDGKGEGTSRGLPYRLYWLTGVAAIEALSQEEEG</sequence>
<dbReference type="RefSeq" id="XP_003886442.1">
    <property type="nucleotide sequence ID" value="XM_003886393.1"/>
</dbReference>
<keyword evidence="4" id="KW-1185">Reference proteome</keyword>
<feature type="compositionally biased region" description="Low complexity" evidence="1">
    <location>
        <begin position="437"/>
        <end position="447"/>
    </location>
</feature>
<reference evidence="4" key="3">
    <citation type="journal article" date="2012" name="PLoS Pathog.">
        <title>Comparative genomics of the apicomplexan parasites Toxoplasma gondii and Neospora caninum: Coccidia differing in host range and transmission strategy.</title>
        <authorList>
            <person name="Reid A.J."/>
            <person name="Vermont S.J."/>
            <person name="Cotton J.A."/>
            <person name="Harris D."/>
            <person name="Hill-Cawthorne G.A."/>
            <person name="Konen-Waisman S."/>
            <person name="Latham S.M."/>
            <person name="Mourier T."/>
            <person name="Norton R."/>
            <person name="Quail M.A."/>
            <person name="Sanders M."/>
            <person name="Shanmugam D."/>
            <person name="Sohal A."/>
            <person name="Wasmuth J.D."/>
            <person name="Brunk B."/>
            <person name="Grigg M.E."/>
            <person name="Howard J.C."/>
            <person name="Parkinson J."/>
            <person name="Roos D.S."/>
            <person name="Trees A.J."/>
            <person name="Berriman M."/>
            <person name="Pain A."/>
            <person name="Wastling J.M."/>
        </authorList>
    </citation>
    <scope>NUCLEOTIDE SEQUENCE [LARGE SCALE GENOMIC DNA]</scope>
    <source>
        <strain evidence="4">Liverpool</strain>
    </source>
</reference>
<dbReference type="eggNOG" id="ENOG502R03V">
    <property type="taxonomic scope" value="Eukaryota"/>
</dbReference>
<feature type="compositionally biased region" description="Basic and acidic residues" evidence="1">
    <location>
        <begin position="1229"/>
        <end position="1245"/>
    </location>
</feature>
<reference evidence="2" key="2">
    <citation type="submission" date="2011-03" db="EMBL/GenBank/DDBJ databases">
        <title>Comparative genomics and transcriptomics of Neospora caninum and Toxoplasma gondii.</title>
        <authorList>
            <person name="Reid A.J."/>
            <person name="Sohal A."/>
            <person name="Harris D."/>
            <person name="Quail M."/>
            <person name="Sanders M."/>
            <person name="Berriman M."/>
            <person name="Wastling J.M."/>
            <person name="Pain A."/>
        </authorList>
    </citation>
    <scope>NUCLEOTIDE SEQUENCE</scope>
    <source>
        <strain evidence="2">Liverpool</strain>
    </source>
</reference>
<feature type="compositionally biased region" description="Polar residues" evidence="1">
    <location>
        <begin position="1059"/>
        <end position="1069"/>
    </location>
</feature>
<feature type="region of interest" description="Disordered" evidence="1">
    <location>
        <begin position="293"/>
        <end position="326"/>
    </location>
</feature>
<feature type="compositionally biased region" description="Polar residues" evidence="1">
    <location>
        <begin position="1326"/>
        <end position="1336"/>
    </location>
</feature>
<organism evidence="2 4">
    <name type="scientific">Neospora caninum (strain Liverpool)</name>
    <dbReference type="NCBI Taxonomy" id="572307"/>
    <lineage>
        <taxon>Eukaryota</taxon>
        <taxon>Sar</taxon>
        <taxon>Alveolata</taxon>
        <taxon>Apicomplexa</taxon>
        <taxon>Conoidasida</taxon>
        <taxon>Coccidia</taxon>
        <taxon>Eucoccidiorida</taxon>
        <taxon>Eimeriorina</taxon>
        <taxon>Sarcocystidae</taxon>
        <taxon>Neospora</taxon>
    </lineage>
</organism>
<dbReference type="EMBL" id="FR823393">
    <property type="protein sequence ID" value="CBZ56417.1"/>
    <property type="molecule type" value="Genomic_DNA"/>
</dbReference>
<feature type="compositionally biased region" description="Basic and acidic residues" evidence="1">
    <location>
        <begin position="1138"/>
        <end position="1148"/>
    </location>
</feature>
<dbReference type="VEuPathDB" id="ToxoDB:NCLIV_068410"/>
<feature type="compositionally biased region" description="Basic and acidic residues" evidence="1">
    <location>
        <begin position="972"/>
        <end position="988"/>
    </location>
</feature>
<evidence type="ECO:0000313" key="3">
    <source>
        <dbReference type="EMBL" id="CEL71175.1"/>
    </source>
</evidence>
<feature type="region of interest" description="Disordered" evidence="1">
    <location>
        <begin position="950"/>
        <end position="988"/>
    </location>
</feature>
<feature type="compositionally biased region" description="Low complexity" evidence="1">
    <location>
        <begin position="310"/>
        <end position="326"/>
    </location>
</feature>
<protein>
    <submittedName>
        <fullName evidence="2">Uncharacterized protein</fullName>
    </submittedName>
</protein>
<feature type="region of interest" description="Disordered" evidence="1">
    <location>
        <begin position="1117"/>
        <end position="1245"/>
    </location>
</feature>
<proteinExistence type="predicted"/>
<feature type="compositionally biased region" description="Basic and acidic residues" evidence="1">
    <location>
        <begin position="1339"/>
        <end position="1348"/>
    </location>
</feature>
<reference evidence="2" key="1">
    <citation type="submission" date="2011-02" db="EMBL/GenBank/DDBJ databases">
        <authorList>
            <person name="Aslett M."/>
        </authorList>
    </citation>
    <scope>NUCLEOTIDE SEQUENCE</scope>
    <source>
        <strain evidence="2">Liverpool</strain>
    </source>
</reference>
<feature type="region of interest" description="Disordered" evidence="1">
    <location>
        <begin position="685"/>
        <end position="709"/>
    </location>
</feature>
<reference evidence="3" key="4">
    <citation type="journal article" date="2015" name="PLoS ONE">
        <title>Comprehensive Evaluation of Toxoplasma gondii VEG and Neospora caninum LIV Genomes with Tachyzoite Stage Transcriptome and Proteome Defines Novel Transcript Features.</title>
        <authorList>
            <person name="Ramaprasad A."/>
            <person name="Mourier T."/>
            <person name="Naeem R."/>
            <person name="Malas T.B."/>
            <person name="Moussa E."/>
            <person name="Panigrahi A."/>
            <person name="Vermont S.J."/>
            <person name="Otto T.D."/>
            <person name="Wastling J."/>
            <person name="Pain A."/>
        </authorList>
    </citation>
    <scope>NUCLEOTIDE SEQUENCE</scope>
    <source>
        <strain evidence="3">Liverpool</strain>
    </source>
</reference>
<feature type="compositionally biased region" description="Basic and acidic residues" evidence="1">
    <location>
        <begin position="427"/>
        <end position="436"/>
    </location>
</feature>
<feature type="compositionally biased region" description="Basic and acidic residues" evidence="1">
    <location>
        <begin position="834"/>
        <end position="856"/>
    </location>
</feature>